<accession>E4LA28</accession>
<proteinExistence type="predicted"/>
<dbReference type="RefSeq" id="WP_007555119.1">
    <property type="nucleotide sequence ID" value="NZ_AENT01000027.1"/>
</dbReference>
<name>E4LA28_9FIRM</name>
<evidence type="ECO:0000313" key="1">
    <source>
        <dbReference type="EMBL" id="EFR42360.1"/>
    </source>
</evidence>
<organism evidence="1 2">
    <name type="scientific">Dialister micraerophilus UPII 345-E</name>
    <dbReference type="NCBI Taxonomy" id="910314"/>
    <lineage>
        <taxon>Bacteria</taxon>
        <taxon>Bacillati</taxon>
        <taxon>Bacillota</taxon>
        <taxon>Negativicutes</taxon>
        <taxon>Veillonellales</taxon>
        <taxon>Veillonellaceae</taxon>
        <taxon>Dialister</taxon>
    </lineage>
</organism>
<dbReference type="AlphaFoldDB" id="E4LA28"/>
<dbReference type="Proteomes" id="UP000004594">
    <property type="component" value="Unassembled WGS sequence"/>
</dbReference>
<evidence type="ECO:0000313" key="2">
    <source>
        <dbReference type="Proteomes" id="UP000004594"/>
    </source>
</evidence>
<comment type="caution">
    <text evidence="1">The sequence shown here is derived from an EMBL/GenBank/DDBJ whole genome shotgun (WGS) entry which is preliminary data.</text>
</comment>
<dbReference type="EMBL" id="AENT01000027">
    <property type="protein sequence ID" value="EFR42360.1"/>
    <property type="molecule type" value="Genomic_DNA"/>
</dbReference>
<protein>
    <submittedName>
        <fullName evidence="1">Uncharacterized protein</fullName>
    </submittedName>
</protein>
<reference evidence="1 2" key="1">
    <citation type="submission" date="2010-11" db="EMBL/GenBank/DDBJ databases">
        <authorList>
            <person name="Durkin A.S."/>
            <person name="Madupu R."/>
            <person name="Torralba M."/>
            <person name="Gillis M."/>
            <person name="Methe B."/>
            <person name="Sutton G."/>
            <person name="Nelson K.E."/>
        </authorList>
    </citation>
    <scope>NUCLEOTIDE SEQUENCE [LARGE SCALE GENOMIC DNA]</scope>
    <source>
        <strain evidence="1 2">UPII 345-E</strain>
    </source>
</reference>
<gene>
    <name evidence="1" type="ORF">HMPREF9220_0595</name>
</gene>
<sequence length="126" mass="14393">MKLPIILNERNKKRVAELLTSVQGGCKVRTVTVEDIYNISNELLNYPIHWTKTALEGSTFWIDLNAQTFPRAYKYTPQATIVKLKMIKGSMRITSVSRGTCTSKKVDTYLSDTAKEFLIKNAYKEI</sequence>